<dbReference type="Proteomes" id="UP000824262">
    <property type="component" value="Unassembled WGS sequence"/>
</dbReference>
<keyword evidence="3 7" id="KW-0694">RNA-binding</keyword>
<comment type="similarity">
    <text evidence="1 7">Belongs to the bacterial ribosomal protein bL9 family.</text>
</comment>
<dbReference type="HAMAP" id="MF_00503">
    <property type="entry name" value="Ribosomal_bL9"/>
    <property type="match status" value="1"/>
</dbReference>
<dbReference type="SUPFAM" id="SSF55658">
    <property type="entry name" value="L9 N-domain-like"/>
    <property type="match status" value="1"/>
</dbReference>
<dbReference type="EMBL" id="DVGA01000063">
    <property type="protein sequence ID" value="HIQ78860.1"/>
    <property type="molecule type" value="Genomic_DNA"/>
</dbReference>
<dbReference type="InterPro" id="IPR020069">
    <property type="entry name" value="Ribosomal_bL9_C"/>
</dbReference>
<dbReference type="Pfam" id="PF03948">
    <property type="entry name" value="Ribosomal_L9_C"/>
    <property type="match status" value="1"/>
</dbReference>
<evidence type="ECO:0000256" key="2">
    <source>
        <dbReference type="ARBA" id="ARBA00022730"/>
    </source>
</evidence>
<dbReference type="InterPro" id="IPR020594">
    <property type="entry name" value="Ribosomal_bL9_bac/chp"/>
</dbReference>
<dbReference type="SUPFAM" id="SSF55653">
    <property type="entry name" value="Ribosomal protein L9 C-domain"/>
    <property type="match status" value="1"/>
</dbReference>
<gene>
    <name evidence="7" type="primary">rplI</name>
    <name evidence="9" type="ORF">IAB77_06335</name>
</gene>
<dbReference type="PROSITE" id="PS00651">
    <property type="entry name" value="RIBOSOMAL_L9"/>
    <property type="match status" value="1"/>
</dbReference>
<evidence type="ECO:0000313" key="9">
    <source>
        <dbReference type="EMBL" id="HIQ78860.1"/>
    </source>
</evidence>
<dbReference type="GO" id="GO:0019843">
    <property type="term" value="F:rRNA binding"/>
    <property type="evidence" value="ECO:0007669"/>
    <property type="project" value="UniProtKB-UniRule"/>
</dbReference>
<dbReference type="GO" id="GO:1990904">
    <property type="term" value="C:ribonucleoprotein complex"/>
    <property type="evidence" value="ECO:0007669"/>
    <property type="project" value="UniProtKB-KW"/>
</dbReference>
<evidence type="ECO:0000256" key="1">
    <source>
        <dbReference type="ARBA" id="ARBA00010605"/>
    </source>
</evidence>
<protein>
    <recommendedName>
        <fullName evidence="6 7">Large ribosomal subunit protein bL9</fullName>
    </recommendedName>
</protein>
<organism evidence="9 10">
    <name type="scientific">Candidatus Scatomorpha intestinavium</name>
    <dbReference type="NCBI Taxonomy" id="2840922"/>
    <lineage>
        <taxon>Bacteria</taxon>
        <taxon>Bacillati</taxon>
        <taxon>Bacillota</taxon>
        <taxon>Clostridia</taxon>
        <taxon>Eubacteriales</taxon>
        <taxon>Candidatus Scatomorpha</taxon>
    </lineage>
</organism>
<evidence type="ECO:0000256" key="3">
    <source>
        <dbReference type="ARBA" id="ARBA00022884"/>
    </source>
</evidence>
<dbReference type="InterPro" id="IPR036791">
    <property type="entry name" value="Ribosomal_bL9_C_sf"/>
</dbReference>
<comment type="caution">
    <text evidence="9">The sequence shown here is derived from an EMBL/GenBank/DDBJ whole genome shotgun (WGS) entry which is preliminary data.</text>
</comment>
<feature type="domain" description="Ribosomal protein L9" evidence="8">
    <location>
        <begin position="13"/>
        <end position="40"/>
    </location>
</feature>
<keyword evidence="2 7" id="KW-0699">rRNA-binding</keyword>
<dbReference type="InterPro" id="IPR000244">
    <property type="entry name" value="Ribosomal_bL9"/>
</dbReference>
<dbReference type="InterPro" id="IPR036935">
    <property type="entry name" value="Ribosomal_bL9_N_sf"/>
</dbReference>
<dbReference type="Gene3D" id="3.10.430.100">
    <property type="entry name" value="Ribosomal protein L9, C-terminal domain"/>
    <property type="match status" value="1"/>
</dbReference>
<evidence type="ECO:0000256" key="6">
    <source>
        <dbReference type="ARBA" id="ARBA00035292"/>
    </source>
</evidence>
<dbReference type="Gene3D" id="3.40.5.10">
    <property type="entry name" value="Ribosomal protein L9, N-terminal domain"/>
    <property type="match status" value="1"/>
</dbReference>
<keyword evidence="5 7" id="KW-0687">Ribonucleoprotein</keyword>
<dbReference type="GO" id="GO:0005840">
    <property type="term" value="C:ribosome"/>
    <property type="evidence" value="ECO:0007669"/>
    <property type="project" value="UniProtKB-KW"/>
</dbReference>
<evidence type="ECO:0000256" key="5">
    <source>
        <dbReference type="ARBA" id="ARBA00023274"/>
    </source>
</evidence>
<dbReference type="InterPro" id="IPR020070">
    <property type="entry name" value="Ribosomal_bL9_N"/>
</dbReference>
<dbReference type="InterPro" id="IPR009027">
    <property type="entry name" value="Ribosomal_bL9/RNase_H1_N"/>
</dbReference>
<dbReference type="GO" id="GO:0006412">
    <property type="term" value="P:translation"/>
    <property type="evidence" value="ECO:0007669"/>
    <property type="project" value="UniProtKB-UniRule"/>
</dbReference>
<keyword evidence="4 7" id="KW-0689">Ribosomal protein</keyword>
<evidence type="ECO:0000259" key="8">
    <source>
        <dbReference type="PROSITE" id="PS00651"/>
    </source>
</evidence>
<reference evidence="9" key="2">
    <citation type="journal article" date="2021" name="PeerJ">
        <title>Extensive microbial diversity within the chicken gut microbiome revealed by metagenomics and culture.</title>
        <authorList>
            <person name="Gilroy R."/>
            <person name="Ravi A."/>
            <person name="Getino M."/>
            <person name="Pursley I."/>
            <person name="Horton D.L."/>
            <person name="Alikhan N.F."/>
            <person name="Baker D."/>
            <person name="Gharbi K."/>
            <person name="Hall N."/>
            <person name="Watson M."/>
            <person name="Adriaenssens E.M."/>
            <person name="Foster-Nyarko E."/>
            <person name="Jarju S."/>
            <person name="Secka A."/>
            <person name="Antonio M."/>
            <person name="Oren A."/>
            <person name="Chaudhuri R.R."/>
            <person name="La Ragione R."/>
            <person name="Hildebrand F."/>
            <person name="Pallen M.J."/>
        </authorList>
    </citation>
    <scope>NUCLEOTIDE SEQUENCE</scope>
    <source>
        <strain evidence="9">ChiBcolR7-354</strain>
    </source>
</reference>
<name>A0A9D1CTX4_9FIRM</name>
<dbReference type="AlphaFoldDB" id="A0A9D1CTX4"/>
<evidence type="ECO:0000313" key="10">
    <source>
        <dbReference type="Proteomes" id="UP000824262"/>
    </source>
</evidence>
<accession>A0A9D1CTX4</accession>
<evidence type="ECO:0000256" key="7">
    <source>
        <dbReference type="HAMAP-Rule" id="MF_00503"/>
    </source>
</evidence>
<dbReference type="GO" id="GO:0003735">
    <property type="term" value="F:structural constituent of ribosome"/>
    <property type="evidence" value="ECO:0007669"/>
    <property type="project" value="InterPro"/>
</dbReference>
<sequence length="149" mass="16243">MKVIFNVDVRGQGKKGDMKEVSDGYARNYLLPRKLASEATADAVNAFKLREKAKAAQIARDKALAEENAKKLEGIVVQVQAKAGQGGRLFGAVTSQEISDALREQHGIEIEKNRIVQSEPIKQFGSYEVKAKLGSEVSGTINVLVTEKK</sequence>
<reference evidence="9" key="1">
    <citation type="submission" date="2020-10" db="EMBL/GenBank/DDBJ databases">
        <authorList>
            <person name="Gilroy R."/>
        </authorList>
    </citation>
    <scope>NUCLEOTIDE SEQUENCE</scope>
    <source>
        <strain evidence="9">ChiBcolR7-354</strain>
    </source>
</reference>
<comment type="function">
    <text evidence="7">Binds to the 23S rRNA.</text>
</comment>
<dbReference type="Pfam" id="PF01281">
    <property type="entry name" value="Ribosomal_L9_N"/>
    <property type="match status" value="1"/>
</dbReference>
<evidence type="ECO:0000256" key="4">
    <source>
        <dbReference type="ARBA" id="ARBA00022980"/>
    </source>
</evidence>
<dbReference type="NCBIfam" id="TIGR00158">
    <property type="entry name" value="L9"/>
    <property type="match status" value="1"/>
</dbReference>
<proteinExistence type="inferred from homology"/>
<dbReference type="PANTHER" id="PTHR21368">
    <property type="entry name" value="50S RIBOSOMAL PROTEIN L9"/>
    <property type="match status" value="1"/>
</dbReference>